<evidence type="ECO:0000313" key="4">
    <source>
        <dbReference type="Proteomes" id="UP000219813"/>
    </source>
</evidence>
<dbReference type="KEGG" id="pmal:PMUG01_10013200"/>
<dbReference type="AlphaFoldDB" id="A0A1A8W257"/>
<reference evidence="2 4" key="3">
    <citation type="submission" date="2016-06" db="EMBL/GenBank/DDBJ databases">
        <authorList>
            <consortium name="Pathogen Informatics"/>
        </authorList>
    </citation>
    <scope>NUCLEOTIDE SEQUENCE [LARGE SCALE GENOMIC DNA]</scope>
</reference>
<dbReference type="GeneID" id="39869132"/>
<dbReference type="OMA" id="YEVYSNA"/>
<dbReference type="EMBL" id="FLQW01000794">
    <property type="protein sequence ID" value="SBS86034.1"/>
    <property type="molecule type" value="Genomic_DNA"/>
</dbReference>
<dbReference type="RefSeq" id="XP_028861911.1">
    <property type="nucleotide sequence ID" value="XM_029005309.1"/>
</dbReference>
<reference evidence="1" key="2">
    <citation type="submission" date="2016-05" db="EMBL/GenBank/DDBJ databases">
        <authorList>
            <person name="Lavstsen T."/>
            <person name="Jespersen J.S."/>
        </authorList>
    </citation>
    <scope>NUCLEOTIDE SEQUENCE [LARGE SCALE GENOMIC DNA]</scope>
</reference>
<dbReference type="EMBL" id="LT594631">
    <property type="protein sequence ID" value="SCN44567.1"/>
    <property type="molecule type" value="Genomic_DNA"/>
</dbReference>
<evidence type="ECO:0000313" key="3">
    <source>
        <dbReference type="Proteomes" id="UP000078597"/>
    </source>
</evidence>
<dbReference type="Proteomes" id="UP000078597">
    <property type="component" value="Unassembled WGS sequence"/>
</dbReference>
<dbReference type="OrthoDB" id="372218at2759"/>
<evidence type="ECO:0000313" key="2">
    <source>
        <dbReference type="EMBL" id="SCN44567.1"/>
    </source>
</evidence>
<protein>
    <submittedName>
        <fullName evidence="1">Uncharacterized protein</fullName>
    </submittedName>
</protein>
<dbReference type="Proteomes" id="UP000219813">
    <property type="component" value="Chromosome 10"/>
</dbReference>
<gene>
    <name evidence="2" type="primary">PmUG01_10013200</name>
    <name evidence="1" type="ORF">PMALA_014690</name>
    <name evidence="2" type="ORF">PMUG01_10013200</name>
</gene>
<reference evidence="3" key="1">
    <citation type="submission" date="2016-05" db="EMBL/GenBank/DDBJ databases">
        <authorList>
            <person name="Naeem Raeece"/>
        </authorList>
    </citation>
    <scope>NUCLEOTIDE SEQUENCE [LARGE SCALE GENOMIC DNA]</scope>
</reference>
<evidence type="ECO:0000313" key="1">
    <source>
        <dbReference type="EMBL" id="SBS86034.1"/>
    </source>
</evidence>
<proteinExistence type="predicted"/>
<sequence>MTEVISYRFKKKPPNLRYDLEEKNEGWGLFIKYIEDLKRICNFSIQESECVLDSCNEDNIIANKKVAIENIGDIIKFKKWNDDMEFDKHSVCKESSSDDDCYSPESGSVFNFNKYSIIENNIYSTNANAKRQKIKDNFINSYTANGNYEIKEENKENVFENFYKKREKKNIFRSFHKEYDFKNNTSKLLSNSENSTDDKIVIRKSVIQNNENNFLKKKKNISYIYSQNGYNHTFHCEQNDNYSYVQDRKDQEYYNFHGNNENFKKNKFLKNKYRQNGNNNAKNKRAKMLNLNNGEVISRNVYSNMSEDSNNDISEDEVLDKQQRVFIKRNNKYEEYTRRVNNINKNNIYNRGHINPGRKKKQVDKKQKKNLEIDGSYAYNYAYLNKKDGSSTSSPLEAVNDTIMNLEEEINNYKFGNSM</sequence>
<accession>A0A1A8W257</accession>
<organism evidence="1 3">
    <name type="scientific">Plasmodium malariae</name>
    <dbReference type="NCBI Taxonomy" id="5858"/>
    <lineage>
        <taxon>Eukaryota</taxon>
        <taxon>Sar</taxon>
        <taxon>Alveolata</taxon>
        <taxon>Apicomplexa</taxon>
        <taxon>Aconoidasida</taxon>
        <taxon>Haemosporida</taxon>
        <taxon>Plasmodiidae</taxon>
        <taxon>Plasmodium</taxon>
        <taxon>Plasmodium (Plasmodium)</taxon>
    </lineage>
</organism>
<dbReference type="VEuPathDB" id="PlasmoDB:PmUG01_10013200"/>
<name>A0A1A8W257_PLAMA</name>
<keyword evidence="4" id="KW-1185">Reference proteome</keyword>